<dbReference type="InterPro" id="IPR020843">
    <property type="entry name" value="ER"/>
</dbReference>
<dbReference type="SUPFAM" id="SSF50129">
    <property type="entry name" value="GroES-like"/>
    <property type="match status" value="1"/>
</dbReference>
<dbReference type="Gene3D" id="3.90.180.10">
    <property type="entry name" value="Medium-chain alcohol dehydrogenases, catalytic domain"/>
    <property type="match status" value="1"/>
</dbReference>
<dbReference type="PANTHER" id="PTHR43350">
    <property type="entry name" value="NAD-DEPENDENT ALCOHOL DEHYDROGENASE"/>
    <property type="match status" value="1"/>
</dbReference>
<dbReference type="Pfam" id="PF00107">
    <property type="entry name" value="ADH_zinc_N"/>
    <property type="match status" value="1"/>
</dbReference>
<dbReference type="PANTHER" id="PTHR43350:SF21">
    <property type="entry name" value="S-NITROSOMYCOTHIOL REDUCTASE MSCR"/>
    <property type="match status" value="1"/>
</dbReference>
<dbReference type="SMART" id="SM00829">
    <property type="entry name" value="PKS_ER"/>
    <property type="match status" value="1"/>
</dbReference>
<keyword evidence="3" id="KW-0479">Metal-binding</keyword>
<evidence type="ECO:0000256" key="5">
    <source>
        <dbReference type="ARBA" id="ARBA00023002"/>
    </source>
</evidence>
<keyword evidence="8" id="KW-1185">Reference proteome</keyword>
<proteinExistence type="inferred from homology"/>
<evidence type="ECO:0000256" key="2">
    <source>
        <dbReference type="ARBA" id="ARBA00008072"/>
    </source>
</evidence>
<evidence type="ECO:0000256" key="4">
    <source>
        <dbReference type="ARBA" id="ARBA00022833"/>
    </source>
</evidence>
<evidence type="ECO:0000256" key="3">
    <source>
        <dbReference type="ARBA" id="ARBA00022723"/>
    </source>
</evidence>
<dbReference type="SUPFAM" id="SSF51735">
    <property type="entry name" value="NAD(P)-binding Rossmann-fold domains"/>
    <property type="match status" value="1"/>
</dbReference>
<accession>A0ABV7SP58</accession>
<evidence type="ECO:0000313" key="7">
    <source>
        <dbReference type="EMBL" id="MFC3578717.1"/>
    </source>
</evidence>
<evidence type="ECO:0000256" key="1">
    <source>
        <dbReference type="ARBA" id="ARBA00001947"/>
    </source>
</evidence>
<protein>
    <submittedName>
        <fullName evidence="7">Zinc-binding dehydrogenase</fullName>
    </submittedName>
</protein>
<dbReference type="Gene3D" id="3.40.50.720">
    <property type="entry name" value="NAD(P)-binding Rossmann-like Domain"/>
    <property type="match status" value="1"/>
</dbReference>
<evidence type="ECO:0000259" key="6">
    <source>
        <dbReference type="SMART" id="SM00829"/>
    </source>
</evidence>
<dbReference type="InterPro" id="IPR013154">
    <property type="entry name" value="ADH-like_N"/>
</dbReference>
<dbReference type="Proteomes" id="UP001595713">
    <property type="component" value="Unassembled WGS sequence"/>
</dbReference>
<dbReference type="EMBL" id="JBHRXP010000001">
    <property type="protein sequence ID" value="MFC3578717.1"/>
    <property type="molecule type" value="Genomic_DNA"/>
</dbReference>
<dbReference type="InterPro" id="IPR036291">
    <property type="entry name" value="NAD(P)-bd_dom_sf"/>
</dbReference>
<comment type="caution">
    <text evidence="7">The sequence shown here is derived from an EMBL/GenBank/DDBJ whole genome shotgun (WGS) entry which is preliminary data.</text>
</comment>
<dbReference type="InterPro" id="IPR011032">
    <property type="entry name" value="GroES-like_sf"/>
</dbReference>
<reference evidence="8" key="1">
    <citation type="journal article" date="2019" name="Int. J. Syst. Evol. Microbiol.">
        <title>The Global Catalogue of Microorganisms (GCM) 10K type strain sequencing project: providing services to taxonomists for standard genome sequencing and annotation.</title>
        <authorList>
            <consortium name="The Broad Institute Genomics Platform"/>
            <consortium name="The Broad Institute Genome Sequencing Center for Infectious Disease"/>
            <person name="Wu L."/>
            <person name="Ma J."/>
        </authorList>
    </citation>
    <scope>NUCLEOTIDE SEQUENCE [LARGE SCALE GENOMIC DNA]</scope>
    <source>
        <strain evidence="8">KCTC 42739</strain>
    </source>
</reference>
<comment type="cofactor">
    <cofactor evidence="1">
        <name>Zn(2+)</name>
        <dbReference type="ChEBI" id="CHEBI:29105"/>
    </cofactor>
</comment>
<feature type="domain" description="Enoyl reductase (ER)" evidence="6">
    <location>
        <begin position="21"/>
        <end position="369"/>
    </location>
</feature>
<gene>
    <name evidence="7" type="ORF">ACFONA_00950</name>
</gene>
<evidence type="ECO:0000313" key="8">
    <source>
        <dbReference type="Proteomes" id="UP001595713"/>
    </source>
</evidence>
<keyword evidence="4" id="KW-0862">Zinc</keyword>
<name>A0ABV7SP58_9SPHN</name>
<dbReference type="Pfam" id="PF08240">
    <property type="entry name" value="ADH_N"/>
    <property type="match status" value="1"/>
</dbReference>
<comment type="similarity">
    <text evidence="2">Belongs to the zinc-containing alcohol dehydrogenase family.</text>
</comment>
<dbReference type="RefSeq" id="WP_261293870.1">
    <property type="nucleotide sequence ID" value="NZ_JANQBK010000004.1"/>
</dbReference>
<sequence>MSIDIIAAILARSGDHARPYADTSPLAVKTVTLADPRPGELLVRIDAAGICHSDLSVINGDRPRPMPMALGHEAAATVLALGDPEDSRFAVGDQVVLVFLPSCGDCVSCAAGEGYLCPNAAAANGAGMLMRGGSRLSDGGATVHHHLGVSAFASHAVVDRRSAVKVDRDIPAETAALFGCAVLTGVGAVMNTAQVRPGESLLVYGLGGVGLAALLGALAAGAQTVTAVDPSPAKRALALELGAAAAVSPADAGTLPKADVVIETVGKAAVLAQAYASARRGGRVVTVGLPNPAEMLEIPALSLVADGKTLIGSYMGSSIPARDIPRYIALWRAGRLPVERLLSSISPLSDINMLLDRLATGEAIRQIVTP</sequence>
<keyword evidence="5" id="KW-0560">Oxidoreductase</keyword>
<organism evidence="7 8">
    <name type="scientific">Sphingomonas hylomeconis</name>
    <dbReference type="NCBI Taxonomy" id="1395958"/>
    <lineage>
        <taxon>Bacteria</taxon>
        <taxon>Pseudomonadati</taxon>
        <taxon>Pseudomonadota</taxon>
        <taxon>Alphaproteobacteria</taxon>
        <taxon>Sphingomonadales</taxon>
        <taxon>Sphingomonadaceae</taxon>
        <taxon>Sphingomonas</taxon>
    </lineage>
</organism>
<dbReference type="InterPro" id="IPR013149">
    <property type="entry name" value="ADH-like_C"/>
</dbReference>